<proteinExistence type="predicted"/>
<evidence type="ECO:0000313" key="3">
    <source>
        <dbReference type="Proteomes" id="UP000256952"/>
    </source>
</evidence>
<protein>
    <submittedName>
        <fullName evidence="2">Uncharacterized protein</fullName>
    </submittedName>
</protein>
<dbReference type="AlphaFoldDB" id="A0A976AZU3"/>
<dbReference type="EMBL" id="OFTH01000034">
    <property type="protein sequence ID" value="SOZ66331.1"/>
    <property type="molecule type" value="Genomic_DNA"/>
</dbReference>
<evidence type="ECO:0000313" key="2">
    <source>
        <dbReference type="EMBL" id="SOZ66331.1"/>
    </source>
</evidence>
<evidence type="ECO:0000256" key="1">
    <source>
        <dbReference type="SAM" id="MobiDB-lite"/>
    </source>
</evidence>
<organism evidence="2 3">
    <name type="scientific">Cupriavidus taiwanensis</name>
    <dbReference type="NCBI Taxonomy" id="164546"/>
    <lineage>
        <taxon>Bacteria</taxon>
        <taxon>Pseudomonadati</taxon>
        <taxon>Pseudomonadota</taxon>
        <taxon>Betaproteobacteria</taxon>
        <taxon>Burkholderiales</taxon>
        <taxon>Burkholderiaceae</taxon>
        <taxon>Cupriavidus</taxon>
    </lineage>
</organism>
<feature type="region of interest" description="Disordered" evidence="1">
    <location>
        <begin position="1"/>
        <end position="27"/>
    </location>
</feature>
<sequence>MNRSQASPTSFFAGRHNNPVSGFAPGGRLRRAGIPTFQRAMLAAEAGTVRRCFHHEAQPCALTPPPRDRHHSVFS</sequence>
<reference evidence="2 3" key="1">
    <citation type="submission" date="2018-01" db="EMBL/GenBank/DDBJ databases">
        <authorList>
            <person name="Clerissi C."/>
        </authorList>
    </citation>
    <scope>NUCLEOTIDE SEQUENCE [LARGE SCALE GENOMIC DNA]</scope>
    <source>
        <strain evidence="2">Cupriavidus taiwanensis STM 8556</strain>
    </source>
</reference>
<feature type="compositionally biased region" description="Polar residues" evidence="1">
    <location>
        <begin position="1"/>
        <end position="10"/>
    </location>
</feature>
<dbReference type="Proteomes" id="UP000256952">
    <property type="component" value="Chromosome CBM2613_b"/>
</dbReference>
<name>A0A976AZU3_9BURK</name>
<accession>A0A976AZU3</accession>
<gene>
    <name evidence="2" type="ORF">CBM2613_B10226</name>
</gene>
<comment type="caution">
    <text evidence="2">The sequence shown here is derived from an EMBL/GenBank/DDBJ whole genome shotgun (WGS) entry which is preliminary data.</text>
</comment>